<feature type="region of interest" description="Disordered" evidence="1">
    <location>
        <begin position="111"/>
        <end position="142"/>
    </location>
</feature>
<keyword evidence="4" id="KW-1185">Reference proteome</keyword>
<organism evidence="3 4">
    <name type="scientific">Kwoniella shandongensis</name>
    <dbReference type="NCBI Taxonomy" id="1734106"/>
    <lineage>
        <taxon>Eukaryota</taxon>
        <taxon>Fungi</taxon>
        <taxon>Dikarya</taxon>
        <taxon>Basidiomycota</taxon>
        <taxon>Agaricomycotina</taxon>
        <taxon>Tremellomycetes</taxon>
        <taxon>Tremellales</taxon>
        <taxon>Cryptococcaceae</taxon>
        <taxon>Kwoniella</taxon>
    </lineage>
</organism>
<evidence type="ECO:0000313" key="3">
    <source>
        <dbReference type="EMBL" id="WWD17911.1"/>
    </source>
</evidence>
<gene>
    <name evidence="3" type="ORF">CI109_102356</name>
</gene>
<feature type="signal peptide" evidence="2">
    <location>
        <begin position="1"/>
        <end position="19"/>
    </location>
</feature>
<accession>A0A5M6BZW1</accession>
<sequence>MRTTFALTALLVSASVALAVPTAVNSDQVDKKVASYDTPKHFHQDCDEHNVQCKALNNNVYGGANYVEGSIGKQVGQVASTGSQIATIENQPDLAHTLTTNGPVLQHDLQGRAAPARVSAPVPARASAPSQSPAPHGQSEANEALKQAGNDLWPAGMMSGLGNEVEKQGKAMEVAAKGVNAMSKETNKEMQHGANAEHKSGAEMINAIVG</sequence>
<dbReference type="Proteomes" id="UP000322225">
    <property type="component" value="Chromosome 4"/>
</dbReference>
<feature type="chain" id="PRO_5044325586" evidence="2">
    <location>
        <begin position="20"/>
        <end position="210"/>
    </location>
</feature>
<dbReference type="GeneID" id="43588624"/>
<proteinExistence type="predicted"/>
<name>A0A5M6BZW1_9TREE</name>
<keyword evidence="2" id="KW-0732">Signal</keyword>
<dbReference type="OrthoDB" id="2561459at2759"/>
<dbReference type="AlphaFoldDB" id="A0A5M6BZW1"/>
<reference evidence="3" key="1">
    <citation type="submission" date="2017-08" db="EMBL/GenBank/DDBJ databases">
        <authorList>
            <person name="Cuomo C."/>
            <person name="Billmyre B."/>
            <person name="Heitman J."/>
        </authorList>
    </citation>
    <scope>NUCLEOTIDE SEQUENCE</scope>
    <source>
        <strain evidence="3">CBS 12478</strain>
    </source>
</reference>
<dbReference type="RefSeq" id="XP_031861354.1">
    <property type="nucleotide sequence ID" value="XM_032004489.1"/>
</dbReference>
<feature type="compositionally biased region" description="Low complexity" evidence="1">
    <location>
        <begin position="112"/>
        <end position="135"/>
    </location>
</feature>
<reference evidence="3" key="2">
    <citation type="submission" date="2024-01" db="EMBL/GenBank/DDBJ databases">
        <title>Comparative genomics of Cryptococcus and Kwoniella reveals pathogenesis evolution and contrasting modes of karyotype evolution via chromosome fusion or intercentromeric recombination.</title>
        <authorList>
            <person name="Coelho M.A."/>
            <person name="David-Palma M."/>
            <person name="Shea T."/>
            <person name="Bowers K."/>
            <person name="McGinley-Smith S."/>
            <person name="Mohammad A.W."/>
            <person name="Gnirke A."/>
            <person name="Yurkov A.M."/>
            <person name="Nowrousian M."/>
            <person name="Sun S."/>
            <person name="Cuomo C.A."/>
            <person name="Heitman J."/>
        </authorList>
    </citation>
    <scope>NUCLEOTIDE SEQUENCE</scope>
    <source>
        <strain evidence="3">CBS 12478</strain>
    </source>
</reference>
<evidence type="ECO:0000256" key="1">
    <source>
        <dbReference type="SAM" id="MobiDB-lite"/>
    </source>
</evidence>
<dbReference type="EMBL" id="CP144054">
    <property type="protein sequence ID" value="WWD17911.1"/>
    <property type="molecule type" value="Genomic_DNA"/>
</dbReference>
<evidence type="ECO:0000256" key="2">
    <source>
        <dbReference type="SAM" id="SignalP"/>
    </source>
</evidence>
<dbReference type="KEGG" id="ksn:43588624"/>
<protein>
    <submittedName>
        <fullName evidence="3">Uncharacterized protein</fullName>
    </submittedName>
</protein>
<evidence type="ECO:0000313" key="4">
    <source>
        <dbReference type="Proteomes" id="UP000322225"/>
    </source>
</evidence>